<keyword evidence="3" id="KW-0804">Transcription</keyword>
<dbReference type="CDD" id="cd07377">
    <property type="entry name" value="WHTH_GntR"/>
    <property type="match status" value="1"/>
</dbReference>
<dbReference type="PANTHER" id="PTHR43537:SF41">
    <property type="entry name" value="TRANSCRIPTIONAL REGULATORY PROTEIN"/>
    <property type="match status" value="1"/>
</dbReference>
<dbReference type="AlphaFoldDB" id="A0A5C4L8S0"/>
<evidence type="ECO:0000259" key="4">
    <source>
        <dbReference type="PROSITE" id="PS50949"/>
    </source>
</evidence>
<comment type="caution">
    <text evidence="5">The sequence shown here is derived from an EMBL/GenBank/DDBJ whole genome shotgun (WGS) entry which is preliminary data.</text>
</comment>
<dbReference type="SUPFAM" id="SSF48008">
    <property type="entry name" value="GntR ligand-binding domain-like"/>
    <property type="match status" value="1"/>
</dbReference>
<protein>
    <submittedName>
        <fullName evidence="5">GntR family transcriptional regulator</fullName>
    </submittedName>
</protein>
<keyword evidence="6" id="KW-1185">Reference proteome</keyword>
<dbReference type="InterPro" id="IPR000524">
    <property type="entry name" value="Tscrpt_reg_HTH_GntR"/>
</dbReference>
<proteinExistence type="predicted"/>
<reference evidence="5 6" key="1">
    <citation type="submission" date="2019-06" db="EMBL/GenBank/DDBJ databases">
        <title>Genome of Methylobacterium sp. 17Sr1-39.</title>
        <authorList>
            <person name="Seo T."/>
        </authorList>
    </citation>
    <scope>NUCLEOTIDE SEQUENCE [LARGE SCALE GENOMIC DNA]</scope>
    <source>
        <strain evidence="5 6">17Sr1-39</strain>
    </source>
</reference>
<dbReference type="GO" id="GO:0003677">
    <property type="term" value="F:DNA binding"/>
    <property type="evidence" value="ECO:0007669"/>
    <property type="project" value="UniProtKB-KW"/>
</dbReference>
<keyword evidence="1" id="KW-0805">Transcription regulation</keyword>
<feature type="domain" description="HTH gntR-type" evidence="4">
    <location>
        <begin position="14"/>
        <end position="81"/>
    </location>
</feature>
<dbReference type="Pfam" id="PF07729">
    <property type="entry name" value="FCD"/>
    <property type="match status" value="1"/>
</dbReference>
<dbReference type="InterPro" id="IPR011711">
    <property type="entry name" value="GntR_C"/>
</dbReference>
<gene>
    <name evidence="5" type="ORF">FF100_34020</name>
</gene>
<dbReference type="Gene3D" id="1.20.120.530">
    <property type="entry name" value="GntR ligand-binding domain-like"/>
    <property type="match status" value="1"/>
</dbReference>
<dbReference type="SMART" id="SM00895">
    <property type="entry name" value="FCD"/>
    <property type="match status" value="1"/>
</dbReference>
<sequence length="224" mass="24767">MSVRPSFPNLGDILPSSDVIAAHVRNAIVEGSLKEGEPIRQDEIGSLFNVSKIPVREALKRLEAEGLVEFRRNRGVFVTQLSEPEIGQIFEVRAVLESAAIQRSVPLMTASSLAEAASRYERFLNDDDTLKWSALNWDFHSSLYEDAGRPFLLQQIRAVHDRIERYLRVQLTLADGKAKSDGEHLAILNACRNGDASLAAALTYTHIMGAGESLLKSQPLRSGK</sequence>
<dbReference type="InterPro" id="IPR036390">
    <property type="entry name" value="WH_DNA-bd_sf"/>
</dbReference>
<organism evidence="5 6">
    <name type="scientific">Methylobacterium terricola</name>
    <dbReference type="NCBI Taxonomy" id="2583531"/>
    <lineage>
        <taxon>Bacteria</taxon>
        <taxon>Pseudomonadati</taxon>
        <taxon>Pseudomonadota</taxon>
        <taxon>Alphaproteobacteria</taxon>
        <taxon>Hyphomicrobiales</taxon>
        <taxon>Methylobacteriaceae</taxon>
        <taxon>Methylobacterium</taxon>
    </lineage>
</organism>
<keyword evidence="2" id="KW-0238">DNA-binding</keyword>
<dbReference type="InterPro" id="IPR036388">
    <property type="entry name" value="WH-like_DNA-bd_sf"/>
</dbReference>
<dbReference type="GO" id="GO:0003700">
    <property type="term" value="F:DNA-binding transcription factor activity"/>
    <property type="evidence" value="ECO:0007669"/>
    <property type="project" value="InterPro"/>
</dbReference>
<dbReference type="Gene3D" id="1.10.10.10">
    <property type="entry name" value="Winged helix-like DNA-binding domain superfamily/Winged helix DNA-binding domain"/>
    <property type="match status" value="1"/>
</dbReference>
<evidence type="ECO:0000256" key="1">
    <source>
        <dbReference type="ARBA" id="ARBA00023015"/>
    </source>
</evidence>
<dbReference type="SUPFAM" id="SSF46785">
    <property type="entry name" value="Winged helix' DNA-binding domain"/>
    <property type="match status" value="1"/>
</dbReference>
<dbReference type="Proteomes" id="UP000305267">
    <property type="component" value="Unassembled WGS sequence"/>
</dbReference>
<evidence type="ECO:0000256" key="3">
    <source>
        <dbReference type="ARBA" id="ARBA00023163"/>
    </source>
</evidence>
<evidence type="ECO:0000313" key="5">
    <source>
        <dbReference type="EMBL" id="TNC06709.1"/>
    </source>
</evidence>
<dbReference type="Pfam" id="PF00392">
    <property type="entry name" value="GntR"/>
    <property type="match status" value="1"/>
</dbReference>
<dbReference type="OrthoDB" id="5504063at2"/>
<evidence type="ECO:0000313" key="6">
    <source>
        <dbReference type="Proteomes" id="UP000305267"/>
    </source>
</evidence>
<evidence type="ECO:0000256" key="2">
    <source>
        <dbReference type="ARBA" id="ARBA00023125"/>
    </source>
</evidence>
<dbReference type="InterPro" id="IPR008920">
    <property type="entry name" value="TF_FadR/GntR_C"/>
</dbReference>
<accession>A0A5C4L8S0</accession>
<dbReference type="PROSITE" id="PS50949">
    <property type="entry name" value="HTH_GNTR"/>
    <property type="match status" value="1"/>
</dbReference>
<name>A0A5C4L8S0_9HYPH</name>
<dbReference type="EMBL" id="VDDA01000045">
    <property type="protein sequence ID" value="TNC06709.1"/>
    <property type="molecule type" value="Genomic_DNA"/>
</dbReference>
<dbReference type="PANTHER" id="PTHR43537">
    <property type="entry name" value="TRANSCRIPTIONAL REGULATOR, GNTR FAMILY"/>
    <property type="match status" value="1"/>
</dbReference>
<dbReference type="SMART" id="SM00345">
    <property type="entry name" value="HTH_GNTR"/>
    <property type="match status" value="1"/>
</dbReference>